<reference evidence="2 3" key="1">
    <citation type="submission" date="2020-08" db="EMBL/GenBank/DDBJ databases">
        <authorList>
            <person name="Newling K."/>
            <person name="Davey J."/>
            <person name="Forrester S."/>
        </authorList>
    </citation>
    <scope>NUCLEOTIDE SEQUENCE [LARGE SCALE GENOMIC DNA]</scope>
    <source>
        <strain evidence="3">Crithidia deanei Carvalho (ATCC PRA-265)</strain>
    </source>
</reference>
<dbReference type="EMBL" id="LR877146">
    <property type="protein sequence ID" value="CAD2213873.1"/>
    <property type="molecule type" value="Genomic_DNA"/>
</dbReference>
<proteinExistence type="predicted"/>
<feature type="compositionally biased region" description="Basic and acidic residues" evidence="1">
    <location>
        <begin position="50"/>
        <end position="65"/>
    </location>
</feature>
<name>A0A7G2C548_9TRYP</name>
<evidence type="ECO:0000256" key="1">
    <source>
        <dbReference type="SAM" id="MobiDB-lite"/>
    </source>
</evidence>
<evidence type="ECO:0000313" key="2">
    <source>
        <dbReference type="EMBL" id="CAD2213873.1"/>
    </source>
</evidence>
<gene>
    <name evidence="2" type="ORF">ADEAN_000131600</name>
</gene>
<sequence length="100" mass="11120">MSGFRSLNVGDKILFKVAKREGESAVQAVEVRLLESVVPNGGSVSFPAFKHNEKEENKNEKKEPSALEEVTFAPPVVPETEEPLIELSQDVLRLLNEDEE</sequence>
<dbReference type="VEuPathDB" id="TriTrypDB:ADEAN_000131600"/>
<dbReference type="Proteomes" id="UP000515908">
    <property type="component" value="Chromosome 02"/>
</dbReference>
<protein>
    <submittedName>
        <fullName evidence="2">Uncharacterized protein</fullName>
    </submittedName>
</protein>
<evidence type="ECO:0000313" key="3">
    <source>
        <dbReference type="Proteomes" id="UP000515908"/>
    </source>
</evidence>
<feature type="region of interest" description="Disordered" evidence="1">
    <location>
        <begin position="48"/>
        <end position="67"/>
    </location>
</feature>
<keyword evidence="3" id="KW-1185">Reference proteome</keyword>
<accession>A0A7G2C548</accession>
<dbReference type="AlphaFoldDB" id="A0A7G2C548"/>
<organism evidence="2 3">
    <name type="scientific">Angomonas deanei</name>
    <dbReference type="NCBI Taxonomy" id="59799"/>
    <lineage>
        <taxon>Eukaryota</taxon>
        <taxon>Discoba</taxon>
        <taxon>Euglenozoa</taxon>
        <taxon>Kinetoplastea</taxon>
        <taxon>Metakinetoplastina</taxon>
        <taxon>Trypanosomatida</taxon>
        <taxon>Trypanosomatidae</taxon>
        <taxon>Strigomonadinae</taxon>
        <taxon>Angomonas</taxon>
    </lineage>
</organism>